<organism evidence="1 2">
    <name type="scientific">Desulfosalsimonas propionicica</name>
    <dbReference type="NCBI Taxonomy" id="332175"/>
    <lineage>
        <taxon>Bacteria</taxon>
        <taxon>Pseudomonadati</taxon>
        <taxon>Thermodesulfobacteriota</taxon>
        <taxon>Desulfobacteria</taxon>
        <taxon>Desulfobacterales</taxon>
        <taxon>Desulfosalsimonadaceae</taxon>
        <taxon>Desulfosalsimonas</taxon>
    </lineage>
</organism>
<dbReference type="AlphaFoldDB" id="A0A7W0CAD4"/>
<gene>
    <name evidence="1" type="ORF">HNR65_002416</name>
</gene>
<keyword evidence="2" id="KW-1185">Reference proteome</keyword>
<reference evidence="1 2" key="1">
    <citation type="submission" date="2020-07" db="EMBL/GenBank/DDBJ databases">
        <title>Genomic Encyclopedia of Type Strains, Phase IV (KMG-IV): sequencing the most valuable type-strain genomes for metagenomic binning, comparative biology and taxonomic classification.</title>
        <authorList>
            <person name="Goeker M."/>
        </authorList>
    </citation>
    <scope>NUCLEOTIDE SEQUENCE [LARGE SCALE GENOMIC DNA]</scope>
    <source>
        <strain evidence="1 2">DSM 17721</strain>
    </source>
</reference>
<sequence>MGNYWRPWGLLTWILNRLSIDQWNLIGSFSTEERGLKVLDILNSDRKLASYNLFFVKDPPSIFTSDTNAQLKKQKRDLKSLGLLDFTKIHEYELFDRHSKLVKGIQNILSSFDDNIIIDISALPKRFFFPIIRLAMEDRTKKNIIATYTRPNTYGQLLAQDPEPWSPIPLFGPTKYPEPKVRRIIIAIGFSPLGLPDFLEQGYDQGTVNLLLPFPPGPPNFNRNWEFIRRLEKNLPSDVAPDPIRIHPWDLPECFDRLVNISDMGNDYTLLAPYGPKTVSLAMCLFAELNGFPVYYTQPKEYYPFYSEGVAEEDGEPQVFAYCLRIDGQDLYLL</sequence>
<evidence type="ECO:0000313" key="1">
    <source>
        <dbReference type="EMBL" id="MBA2882082.1"/>
    </source>
</evidence>
<dbReference type="EMBL" id="JACDUS010000006">
    <property type="protein sequence ID" value="MBA2882082.1"/>
    <property type="molecule type" value="Genomic_DNA"/>
</dbReference>
<name>A0A7W0CAD4_9BACT</name>
<dbReference type="RefSeq" id="WP_181551727.1">
    <property type="nucleotide sequence ID" value="NZ_JACDUS010000006.1"/>
</dbReference>
<protein>
    <submittedName>
        <fullName evidence="1">Uncharacterized protein</fullName>
    </submittedName>
</protein>
<proteinExistence type="predicted"/>
<dbReference type="Proteomes" id="UP000525298">
    <property type="component" value="Unassembled WGS sequence"/>
</dbReference>
<evidence type="ECO:0000313" key="2">
    <source>
        <dbReference type="Proteomes" id="UP000525298"/>
    </source>
</evidence>
<comment type="caution">
    <text evidence="1">The sequence shown here is derived from an EMBL/GenBank/DDBJ whole genome shotgun (WGS) entry which is preliminary data.</text>
</comment>
<accession>A0A7W0CAD4</accession>